<comment type="caution">
    <text evidence="8">The sequence shown here is derived from an EMBL/GenBank/DDBJ whole genome shotgun (WGS) entry which is preliminary data.</text>
</comment>
<reference evidence="8 9" key="1">
    <citation type="submission" date="2018-11" db="EMBL/GenBank/DDBJ databases">
        <title>Sequencing the genomes of 1000 actinobacteria strains.</title>
        <authorList>
            <person name="Klenk H.-P."/>
        </authorList>
    </citation>
    <scope>NUCLEOTIDE SEQUENCE [LARGE SCALE GENOMIC DNA]</scope>
    <source>
        <strain evidence="8 9">DSM 43634</strain>
    </source>
</reference>
<dbReference type="PANTHER" id="PTHR21294:SF8">
    <property type="entry name" value="ELECTRON TRANSFER FLAVOPROTEIN SUBUNIT BETA"/>
    <property type="match status" value="1"/>
</dbReference>
<dbReference type="EMBL" id="RJKL01000001">
    <property type="protein sequence ID" value="ROP28702.1"/>
    <property type="molecule type" value="Genomic_DNA"/>
</dbReference>
<protein>
    <submittedName>
        <fullName evidence="8">Electron transfer flavoprotein beta subunit</fullName>
    </submittedName>
</protein>
<comment type="similarity">
    <text evidence="2">Belongs to the ETF beta-subunit/FixA family.</text>
</comment>
<dbReference type="Pfam" id="PF01012">
    <property type="entry name" value="ETF"/>
    <property type="match status" value="1"/>
</dbReference>
<dbReference type="OrthoDB" id="9804960at2"/>
<keyword evidence="4" id="KW-0813">Transport</keyword>
<evidence type="ECO:0000256" key="3">
    <source>
        <dbReference type="ARBA" id="ARBA00011355"/>
    </source>
</evidence>
<dbReference type="PANTHER" id="PTHR21294">
    <property type="entry name" value="ELECTRON TRANSFER FLAVOPROTEIN BETA-SUBUNIT"/>
    <property type="match status" value="1"/>
</dbReference>
<dbReference type="GO" id="GO:0009055">
    <property type="term" value="F:electron transfer activity"/>
    <property type="evidence" value="ECO:0007669"/>
    <property type="project" value="InterPro"/>
</dbReference>
<evidence type="ECO:0000256" key="5">
    <source>
        <dbReference type="ARBA" id="ARBA00022982"/>
    </source>
</evidence>
<evidence type="ECO:0000313" key="8">
    <source>
        <dbReference type="EMBL" id="ROP28702.1"/>
    </source>
</evidence>
<comment type="function">
    <text evidence="6">The electron transfer flavoprotein serves as a specific electron acceptor for other dehydrogenases. It transfers the electrons to the main respiratory chain via ETF-ubiquinone oxidoreductase (ETF dehydrogenase).</text>
</comment>
<dbReference type="Proteomes" id="UP000271683">
    <property type="component" value="Unassembled WGS sequence"/>
</dbReference>
<evidence type="ECO:0000256" key="1">
    <source>
        <dbReference type="ARBA" id="ARBA00001974"/>
    </source>
</evidence>
<dbReference type="InterPro" id="IPR014729">
    <property type="entry name" value="Rossmann-like_a/b/a_fold"/>
</dbReference>
<evidence type="ECO:0000256" key="4">
    <source>
        <dbReference type="ARBA" id="ARBA00022448"/>
    </source>
</evidence>
<dbReference type="AlphaFoldDB" id="A0A3N1GEG1"/>
<gene>
    <name evidence="8" type="ORF">EDD30_1472</name>
</gene>
<sequence length="259" mass="27263">MKIVVLVKHVPCTLRGMTFGADHTLERAARPGRLNEADEYAVDQARRIARRRRDVQITAVTMGPAASAAALRKALILGADDAVHVLDDRLHGSDALATARVLATAVDRLGFDLVLSGSASSDAGMSAVPAMVAELLGVPVLCFADILRVREQKVEIARDDGAGLQTYVAALPAVVSITERCGEPLLPTLTATLDAHHKLVHTWSLDDLGIAGNDAGGATTTIVRPVPADPAGRTQVLLADDPAVAAIRLADFLALHQFL</sequence>
<dbReference type="PIRSF" id="PIRSF000090">
    <property type="entry name" value="Beta-ETF"/>
    <property type="match status" value="1"/>
</dbReference>
<comment type="subunit">
    <text evidence="3">Heterodimer of an alpha and a beta subunit.</text>
</comment>
<keyword evidence="5" id="KW-0249">Electron transport</keyword>
<proteinExistence type="inferred from homology"/>
<dbReference type="Gene3D" id="3.40.50.620">
    <property type="entry name" value="HUPs"/>
    <property type="match status" value="1"/>
</dbReference>
<dbReference type="RefSeq" id="WP_123678130.1">
    <property type="nucleotide sequence ID" value="NZ_RJKL01000001.1"/>
</dbReference>
<dbReference type="SMART" id="SM00893">
    <property type="entry name" value="ETF"/>
    <property type="match status" value="1"/>
</dbReference>
<dbReference type="InterPro" id="IPR014730">
    <property type="entry name" value="ETF_a/b_N"/>
</dbReference>
<accession>A0A3N1GEG1</accession>
<evidence type="ECO:0000259" key="7">
    <source>
        <dbReference type="SMART" id="SM00893"/>
    </source>
</evidence>
<dbReference type="SUPFAM" id="SSF52402">
    <property type="entry name" value="Adenine nucleotide alpha hydrolases-like"/>
    <property type="match status" value="1"/>
</dbReference>
<name>A0A3N1GEG1_9ACTN</name>
<evidence type="ECO:0000313" key="9">
    <source>
        <dbReference type="Proteomes" id="UP000271683"/>
    </source>
</evidence>
<evidence type="ECO:0000256" key="6">
    <source>
        <dbReference type="ARBA" id="ARBA00025649"/>
    </source>
</evidence>
<dbReference type="GO" id="GO:0005829">
    <property type="term" value="C:cytosol"/>
    <property type="evidence" value="ECO:0007669"/>
    <property type="project" value="TreeGrafter"/>
</dbReference>
<dbReference type="InterPro" id="IPR012255">
    <property type="entry name" value="ETF_b"/>
</dbReference>
<feature type="domain" description="Electron transfer flavoprotein alpha/beta-subunit N-terminal" evidence="7">
    <location>
        <begin position="22"/>
        <end position="212"/>
    </location>
</feature>
<comment type="cofactor">
    <cofactor evidence="1">
        <name>FAD</name>
        <dbReference type="ChEBI" id="CHEBI:57692"/>
    </cofactor>
</comment>
<organism evidence="8 9">
    <name type="scientific">Couchioplanes caeruleus</name>
    <dbReference type="NCBI Taxonomy" id="56438"/>
    <lineage>
        <taxon>Bacteria</taxon>
        <taxon>Bacillati</taxon>
        <taxon>Actinomycetota</taxon>
        <taxon>Actinomycetes</taxon>
        <taxon>Micromonosporales</taxon>
        <taxon>Micromonosporaceae</taxon>
        <taxon>Couchioplanes</taxon>
    </lineage>
</organism>
<evidence type="ECO:0000256" key="2">
    <source>
        <dbReference type="ARBA" id="ARBA00007557"/>
    </source>
</evidence>